<sequence>MNPSSIQDPALHLQENPSGSSKTRNRNLDKKLHSLSIIEVGPSTLGPPGVISMVKTLRNQPTSAPSPQLSFGCQGHRSVVLVSRVFVVVFISARRRHLHSIISVQSAKVPSYVFSRSKSADLAQTRAGNTPRKHLELRAQLAAATVKKPPPSARVLCPQTRHHHIRIKSSRHCSMSFLILIHT</sequence>
<gene>
    <name evidence="2" type="ORF">UV8b_01931</name>
</gene>
<dbReference type="Proteomes" id="UP000027002">
    <property type="component" value="Chromosome 2"/>
</dbReference>
<evidence type="ECO:0000313" key="2">
    <source>
        <dbReference type="EMBL" id="QUC17690.1"/>
    </source>
</evidence>
<evidence type="ECO:0000256" key="1">
    <source>
        <dbReference type="SAM" id="MobiDB-lite"/>
    </source>
</evidence>
<keyword evidence="3" id="KW-1185">Reference proteome</keyword>
<dbReference type="RefSeq" id="XP_042995363.1">
    <property type="nucleotide sequence ID" value="XM_043139429.1"/>
</dbReference>
<reference evidence="2" key="1">
    <citation type="submission" date="2020-03" db="EMBL/GenBank/DDBJ databases">
        <title>A mixture of massive structural variations and highly conserved coding sequences in Ustilaginoidea virens genome.</title>
        <authorList>
            <person name="Zhang K."/>
            <person name="Zhao Z."/>
            <person name="Zhang Z."/>
            <person name="Li Y."/>
            <person name="Hsiang T."/>
            <person name="Sun W."/>
        </authorList>
    </citation>
    <scope>NUCLEOTIDE SEQUENCE</scope>
    <source>
        <strain evidence="2">UV-8b</strain>
    </source>
</reference>
<dbReference type="AlphaFoldDB" id="A0A8E5HLJ5"/>
<proteinExistence type="predicted"/>
<dbReference type="KEGG" id="uvi:66062709"/>
<dbReference type="EMBL" id="CP072754">
    <property type="protein sequence ID" value="QUC17690.1"/>
    <property type="molecule type" value="Genomic_DNA"/>
</dbReference>
<protein>
    <submittedName>
        <fullName evidence="2">Uncharacterized protein</fullName>
    </submittedName>
</protein>
<organism evidence="2 3">
    <name type="scientific">Ustilaginoidea virens</name>
    <name type="common">Rice false smut fungus</name>
    <name type="synonym">Villosiclava virens</name>
    <dbReference type="NCBI Taxonomy" id="1159556"/>
    <lineage>
        <taxon>Eukaryota</taxon>
        <taxon>Fungi</taxon>
        <taxon>Dikarya</taxon>
        <taxon>Ascomycota</taxon>
        <taxon>Pezizomycotina</taxon>
        <taxon>Sordariomycetes</taxon>
        <taxon>Hypocreomycetidae</taxon>
        <taxon>Hypocreales</taxon>
        <taxon>Clavicipitaceae</taxon>
        <taxon>Ustilaginoidea</taxon>
    </lineage>
</organism>
<feature type="region of interest" description="Disordered" evidence="1">
    <location>
        <begin position="1"/>
        <end position="26"/>
    </location>
</feature>
<dbReference type="GeneID" id="66062709"/>
<evidence type="ECO:0000313" key="3">
    <source>
        <dbReference type="Proteomes" id="UP000027002"/>
    </source>
</evidence>
<name>A0A8E5HLJ5_USTVR</name>
<accession>A0A8E5HLJ5</accession>